<keyword evidence="3" id="KW-1185">Reference proteome</keyword>
<gene>
    <name evidence="2" type="ORF">ONE63_007325</name>
</gene>
<dbReference type="Pfam" id="PF10551">
    <property type="entry name" value="MULE"/>
    <property type="match status" value="1"/>
</dbReference>
<evidence type="ECO:0000313" key="3">
    <source>
        <dbReference type="Proteomes" id="UP001075354"/>
    </source>
</evidence>
<organism evidence="2 3">
    <name type="scientific">Megalurothrips usitatus</name>
    <name type="common">bean blossom thrips</name>
    <dbReference type="NCBI Taxonomy" id="439358"/>
    <lineage>
        <taxon>Eukaryota</taxon>
        <taxon>Metazoa</taxon>
        <taxon>Ecdysozoa</taxon>
        <taxon>Arthropoda</taxon>
        <taxon>Hexapoda</taxon>
        <taxon>Insecta</taxon>
        <taxon>Pterygota</taxon>
        <taxon>Neoptera</taxon>
        <taxon>Paraneoptera</taxon>
        <taxon>Thysanoptera</taxon>
        <taxon>Terebrantia</taxon>
        <taxon>Thripoidea</taxon>
        <taxon>Thripidae</taxon>
        <taxon>Megalurothrips</taxon>
    </lineage>
</organism>
<dbReference type="InterPro" id="IPR018289">
    <property type="entry name" value="MULE_transposase_dom"/>
</dbReference>
<evidence type="ECO:0000259" key="1">
    <source>
        <dbReference type="Pfam" id="PF10551"/>
    </source>
</evidence>
<evidence type="ECO:0000313" key="2">
    <source>
        <dbReference type="EMBL" id="KAJ1528957.1"/>
    </source>
</evidence>
<protein>
    <recommendedName>
        <fullName evidence="1">MULE transposase domain-containing protein</fullName>
    </recommendedName>
</protein>
<comment type="caution">
    <text evidence="2">The sequence shown here is derived from an EMBL/GenBank/DDBJ whole genome shotgun (WGS) entry which is preliminary data.</text>
</comment>
<proteinExistence type="predicted"/>
<dbReference type="AlphaFoldDB" id="A0AAV7XSG6"/>
<feature type="domain" description="MULE transposase" evidence="1">
    <location>
        <begin position="189"/>
        <end position="279"/>
    </location>
</feature>
<dbReference type="EMBL" id="JAPTSV010000004">
    <property type="protein sequence ID" value="KAJ1528957.1"/>
    <property type="molecule type" value="Genomic_DNA"/>
</dbReference>
<sequence>MLKFYNCNDYRNNNRGHNSVVHLRCTQHYKRLCQGTAKIEITADGTEWTNLRPHTCAPNATHRQVLHLRQEILRQAVDNFNRPYEPPAALVDRVRAGWPDPNAAAQVPPCRMRSAIYRAQNRLYPRVPVSIYHLGFLLNDNQWQHLTSTICGTDNIFGGVVHGPDGSTSVVFVSRRIRVYMRRARLVFCDGTFGSRPNIPQSSQVLQICSVVNNTVMPLVQVLMNSKSQEAYEAVLRHLRNTIPGFNPQTVMTDFEAGLQNAWREVYHCHVHGCYWHYCRAVLRKVKELRLRPHMQQNRNLRSIIRSMLALPLLPTNLIIRGYRTLMVEAQRTGLLGLLNELFQYWTDTWAAPHVFQSLSVYGLRHRTNNVCESANRLLRSKTGAHRPGLWHFLSALRRNEHCTFLKLRAALMGIPASRCRKVSAVNNDTNIRNYNLQLFRGHISINRFLHLASLRVLRVFDAIVV</sequence>
<accession>A0AAV7XSG6</accession>
<name>A0AAV7XSG6_9NEOP</name>
<dbReference type="Proteomes" id="UP001075354">
    <property type="component" value="Chromosome 4"/>
</dbReference>
<reference evidence="2" key="1">
    <citation type="submission" date="2022-12" db="EMBL/GenBank/DDBJ databases">
        <title>Chromosome-level genome assembly of the bean flower thrips Megalurothrips usitatus.</title>
        <authorList>
            <person name="Ma L."/>
            <person name="Liu Q."/>
            <person name="Li H."/>
            <person name="Cai W."/>
        </authorList>
    </citation>
    <scope>NUCLEOTIDE SEQUENCE</scope>
    <source>
        <strain evidence="2">Cailab_2022a</strain>
    </source>
</reference>